<reference evidence="1" key="1">
    <citation type="journal article" date="2015" name="Genom Data">
        <title>Genome sequences of six Phytophthora species associated with forests in New Zealand.</title>
        <authorList>
            <person name="Studholme D.J."/>
            <person name="McDougal R.L."/>
            <person name="Sambles C."/>
            <person name="Hansen E."/>
            <person name="Hardy G."/>
            <person name="Grant M."/>
            <person name="Ganley R.J."/>
            <person name="Williams N.M."/>
        </authorList>
    </citation>
    <scope>NUCLEOTIDE SEQUENCE</scope>
    <source>
        <strain evidence="1">NZFS 3630</strain>
    </source>
</reference>
<protein>
    <submittedName>
        <fullName evidence="1">Uncharacterized protein</fullName>
    </submittedName>
</protein>
<name>A0A921S9Z7_9STRA</name>
<sequence>MAHLPTHWVFNNVIATKLLYFFTTKATAGDAGLVGRGWEGHIVDSLGGGKSAMFHQTCTQIAVLEHNEAFDEKPEREDVDMGVELGVNLINTFSKKHQGQAGAGRPTTLDEINCQFELGADWNDPGTGIKQKMVEFLYAFEKFQIVYDDSYDT</sequence>
<evidence type="ECO:0000313" key="1">
    <source>
        <dbReference type="EMBL" id="KAG2508759.1"/>
    </source>
</evidence>
<dbReference type="AlphaFoldDB" id="A0A921S9Z7"/>
<dbReference type="Proteomes" id="UP000792063">
    <property type="component" value="Unassembled WGS sequence"/>
</dbReference>
<proteinExistence type="predicted"/>
<evidence type="ECO:0000313" key="2">
    <source>
        <dbReference type="Proteomes" id="UP000792063"/>
    </source>
</evidence>
<dbReference type="EMBL" id="JPWU03000672">
    <property type="protein sequence ID" value="KAG2508759.1"/>
    <property type="molecule type" value="Genomic_DNA"/>
</dbReference>
<gene>
    <name evidence="1" type="ORF">JM18_008993</name>
</gene>
<organism evidence="1 2">
    <name type="scientific">Phytophthora kernoviae</name>
    <dbReference type="NCBI Taxonomy" id="325452"/>
    <lineage>
        <taxon>Eukaryota</taxon>
        <taxon>Sar</taxon>
        <taxon>Stramenopiles</taxon>
        <taxon>Oomycota</taxon>
        <taxon>Peronosporomycetes</taxon>
        <taxon>Peronosporales</taxon>
        <taxon>Peronosporaceae</taxon>
        <taxon>Phytophthora</taxon>
    </lineage>
</organism>
<comment type="caution">
    <text evidence="1">The sequence shown here is derived from an EMBL/GenBank/DDBJ whole genome shotgun (WGS) entry which is preliminary data.</text>
</comment>
<accession>A0A921S9Z7</accession>
<reference evidence="1" key="2">
    <citation type="submission" date="2020-06" db="EMBL/GenBank/DDBJ databases">
        <authorList>
            <person name="Studholme D.J."/>
        </authorList>
    </citation>
    <scope>NUCLEOTIDE SEQUENCE</scope>
    <source>
        <strain evidence="1">NZFS 3630</strain>
    </source>
</reference>